<comment type="caution">
    <text evidence="2">The sequence shown here is derived from an EMBL/GenBank/DDBJ whole genome shotgun (WGS) entry which is preliminary data.</text>
</comment>
<accession>A0ABR1VCH7</accession>
<evidence type="ECO:0000256" key="1">
    <source>
        <dbReference type="SAM" id="MobiDB-lite"/>
    </source>
</evidence>
<dbReference type="RefSeq" id="XP_066716203.1">
    <property type="nucleotide sequence ID" value="XM_066856934.1"/>
</dbReference>
<protein>
    <submittedName>
        <fullName evidence="2">Uncharacterized protein</fullName>
    </submittedName>
</protein>
<organism evidence="2 3">
    <name type="scientific">Apiospora phragmitis</name>
    <dbReference type="NCBI Taxonomy" id="2905665"/>
    <lineage>
        <taxon>Eukaryota</taxon>
        <taxon>Fungi</taxon>
        <taxon>Dikarya</taxon>
        <taxon>Ascomycota</taxon>
        <taxon>Pezizomycotina</taxon>
        <taxon>Sordariomycetes</taxon>
        <taxon>Xylariomycetidae</taxon>
        <taxon>Amphisphaeriales</taxon>
        <taxon>Apiosporaceae</taxon>
        <taxon>Apiospora</taxon>
    </lineage>
</organism>
<sequence length="559" mass="62446">MPPRKTRAARLGPRSSSMKDSIEVNPDPPATPSSSGLSSPAYSTASSTPASSTPSSSTPASNQTNSRAASSSLPFHFDVSGIYQIHGDGAVGSREWDEYLPSLGYADAIFGALRGTVSERYSTIKASTARREQYRQLREIQTRALLAVARDNHRDNCSACDSDSDKISKSCPRKNDATLVKHGLTEFNNYFEYYRPEITSKHDVEAPFSRARISDNVEVKAIIRLNHLCPYMGYQPGEYLLLLTRISEVTDKQRAISLRVEAPILFKPEEDLERFDDICPAILQIVVAFLGFKPGATDFVPSTLRAFFEPSKKPHEQWESLVEAWDFKFQKVSCLPEFIRFSVTGARTKLSEAAWLIRRLRGETKLMEDFPKRELLFQMQENLLCRMTETTFDELADQHLKQLGSEALGCLEDGDDDQVLVYYADAWSKDYKNIHSFYKTNSGFPAPAPFDAQRLETFRLAALRIIGNEKDAKAILSQVSRLLAEQGLFLDEDNDDTKATTADDETSQSPPTSGPGQSSEPEIPRKKRGRPKKKEGDPKAPYTKRQKTTPANSQSPTAP</sequence>
<feature type="compositionally biased region" description="Low complexity" evidence="1">
    <location>
        <begin position="32"/>
        <end position="61"/>
    </location>
</feature>
<feature type="region of interest" description="Disordered" evidence="1">
    <location>
        <begin position="494"/>
        <end position="559"/>
    </location>
</feature>
<dbReference type="Proteomes" id="UP001480595">
    <property type="component" value="Unassembled WGS sequence"/>
</dbReference>
<name>A0ABR1VCH7_9PEZI</name>
<feature type="compositionally biased region" description="Low complexity" evidence="1">
    <location>
        <begin position="507"/>
        <end position="521"/>
    </location>
</feature>
<proteinExistence type="predicted"/>
<feature type="region of interest" description="Disordered" evidence="1">
    <location>
        <begin position="1"/>
        <end position="69"/>
    </location>
</feature>
<evidence type="ECO:0000313" key="3">
    <source>
        <dbReference type="Proteomes" id="UP001480595"/>
    </source>
</evidence>
<dbReference type="EMBL" id="JAQQWL010000006">
    <property type="protein sequence ID" value="KAK8068909.1"/>
    <property type="molecule type" value="Genomic_DNA"/>
</dbReference>
<dbReference type="GeneID" id="92089997"/>
<evidence type="ECO:0000313" key="2">
    <source>
        <dbReference type="EMBL" id="KAK8068909.1"/>
    </source>
</evidence>
<gene>
    <name evidence="2" type="ORF">PG994_005525</name>
</gene>
<keyword evidence="3" id="KW-1185">Reference proteome</keyword>
<reference evidence="2 3" key="1">
    <citation type="submission" date="2023-01" db="EMBL/GenBank/DDBJ databases">
        <title>Analysis of 21 Apiospora genomes using comparative genomics revels a genus with tremendous synthesis potential of carbohydrate active enzymes and secondary metabolites.</title>
        <authorList>
            <person name="Sorensen T."/>
        </authorList>
    </citation>
    <scope>NUCLEOTIDE SEQUENCE [LARGE SCALE GENOMIC DNA]</scope>
    <source>
        <strain evidence="2 3">CBS 135458</strain>
    </source>
</reference>
<feature type="compositionally biased region" description="Polar residues" evidence="1">
    <location>
        <begin position="548"/>
        <end position="559"/>
    </location>
</feature>